<evidence type="ECO:0000256" key="1">
    <source>
        <dbReference type="SAM" id="MobiDB-lite"/>
    </source>
</evidence>
<reference evidence="2" key="1">
    <citation type="submission" date="2017-09" db="EMBL/GenBank/DDBJ databases">
        <title>Polyketide synthases of a Diaporthe helianthi virulent isolate.</title>
        <authorList>
            <person name="Baroncelli R."/>
        </authorList>
    </citation>
    <scope>NUCLEOTIDE SEQUENCE [LARGE SCALE GENOMIC DNA]</scope>
    <source>
        <strain evidence="2">7/96</strain>
    </source>
</reference>
<sequence>MRIGKGVALSPEEFDRLDEGSGNGTLSDPKILYNTHTNTVSRVLLEQCENVAKAEARRLGMTCAIIRGDLHNTTRTFDIYTKEIIMVEHPTEPGKMIPLLEPIDDHLTIAFGSVRYDSTTYGTDNIQIQGHLFINVEREPGSTTWTNQRHESGLILSKPLWNMSEDFDAGLARITAHTRVISTTPYIDDDKEPLKTWPSEVLLSRRKYQKNEDEQAAHEQTSSLTKVQTCKIFWALNPNDIPRPVKEAVEKAVRQQTVENDFSCAIIRLETLGGYYGPENQSTTAMDDPIGHFAIYIGTTPADTEVKAHLSTDLDNPRPKPLPKQTSAKGISKGSTPTNPASVPGIEGGDVKPDADANAEKHDEDDGAQTPSMSEIEEEYSQVEARSKRASKRLSKMTASVGNWIRLN</sequence>
<evidence type="ECO:0000313" key="3">
    <source>
        <dbReference type="Proteomes" id="UP000094444"/>
    </source>
</evidence>
<dbReference type="OrthoDB" id="5230621at2759"/>
<feature type="compositionally biased region" description="Polar residues" evidence="1">
    <location>
        <begin position="324"/>
        <end position="341"/>
    </location>
</feature>
<feature type="compositionally biased region" description="Basic and acidic residues" evidence="1">
    <location>
        <begin position="349"/>
        <end position="364"/>
    </location>
</feature>
<dbReference type="AlphaFoldDB" id="A0A2P5HVD5"/>
<comment type="caution">
    <text evidence="2">The sequence shown here is derived from an EMBL/GenBank/DDBJ whole genome shotgun (WGS) entry which is preliminary data.</text>
</comment>
<proteinExistence type="predicted"/>
<organism evidence="2 3">
    <name type="scientific">Diaporthe helianthi</name>
    <dbReference type="NCBI Taxonomy" id="158607"/>
    <lineage>
        <taxon>Eukaryota</taxon>
        <taxon>Fungi</taxon>
        <taxon>Dikarya</taxon>
        <taxon>Ascomycota</taxon>
        <taxon>Pezizomycotina</taxon>
        <taxon>Sordariomycetes</taxon>
        <taxon>Sordariomycetidae</taxon>
        <taxon>Diaporthales</taxon>
        <taxon>Diaporthaceae</taxon>
        <taxon>Diaporthe</taxon>
    </lineage>
</organism>
<name>A0A2P5HVD5_DIAHE</name>
<dbReference type="EMBL" id="MAVT02000664">
    <property type="protein sequence ID" value="POS74219.1"/>
    <property type="molecule type" value="Genomic_DNA"/>
</dbReference>
<keyword evidence="3" id="KW-1185">Reference proteome</keyword>
<evidence type="ECO:0000313" key="2">
    <source>
        <dbReference type="EMBL" id="POS74219.1"/>
    </source>
</evidence>
<accession>A0A2P5HVD5</accession>
<dbReference type="Proteomes" id="UP000094444">
    <property type="component" value="Unassembled WGS sequence"/>
</dbReference>
<protein>
    <submittedName>
        <fullName evidence="2">Uncharacterized protein</fullName>
    </submittedName>
</protein>
<dbReference type="InParanoid" id="A0A2P5HVD5"/>
<gene>
    <name evidence="2" type="ORF">DHEL01_v207390</name>
</gene>
<feature type="region of interest" description="Disordered" evidence="1">
    <location>
        <begin position="311"/>
        <end position="408"/>
    </location>
</feature>